<keyword evidence="3" id="KW-1185">Reference proteome</keyword>
<dbReference type="EMBL" id="LT994651">
    <property type="protein sequence ID" value="SPN79072.1"/>
    <property type="molecule type" value="Genomic_DNA"/>
</dbReference>
<keyword evidence="1" id="KW-1133">Transmembrane helix</keyword>
<sequence length="192" mass="21139">MRSVNKGRSVQNRNLLCIEERVSIVQHKNLGTNRSPLLSLSLFTKSNLWVTFALLPPKVTFGTNRSPLLSTKVEEGNLDSDRSPLLLSLFTQGNFWYELVHTLASIVALLPSSPNVTRKKRARLVWIVLLCSLPSSPKVTLASIVALLPSPKVTKVEEGKVGMDRSPLLPSLFTKGVTSVPIVLCWQSLPKG</sequence>
<evidence type="ECO:0000313" key="2">
    <source>
        <dbReference type="EMBL" id="SPN79072.1"/>
    </source>
</evidence>
<protein>
    <submittedName>
        <fullName evidence="2">Transmembrane domain-containing protein</fullName>
    </submittedName>
</protein>
<proteinExistence type="predicted"/>
<organism evidence="2">
    <name type="scientific">Brazilian cedratvirus IHUMI</name>
    <dbReference type="NCBI Taxonomy" id="2126980"/>
    <lineage>
        <taxon>Viruses</taxon>
        <taxon>Pithoviruses</taxon>
        <taxon>Orthocedratvirinae</taxon>
        <taxon>Alphacedratvirus</taxon>
        <taxon>Alphacedratvirus brasiliense</taxon>
    </lineage>
</organism>
<name>A0A2R8FDK1_9VIRU</name>
<dbReference type="Proteomes" id="UP000273054">
    <property type="component" value="Segment"/>
</dbReference>
<evidence type="ECO:0000313" key="3">
    <source>
        <dbReference type="Proteomes" id="UP000273054"/>
    </source>
</evidence>
<evidence type="ECO:0000256" key="1">
    <source>
        <dbReference type="SAM" id="Phobius"/>
    </source>
</evidence>
<keyword evidence="1 2" id="KW-0812">Transmembrane</keyword>
<gene>
    <name evidence="2" type="ORF">BRZCDTV_142</name>
</gene>
<keyword evidence="1" id="KW-0472">Membrane</keyword>
<feature type="transmembrane region" description="Helical" evidence="1">
    <location>
        <begin position="124"/>
        <end position="148"/>
    </location>
</feature>
<accession>A0A2R8FDK1</accession>
<reference evidence="2" key="1">
    <citation type="submission" date="2018-03" db="EMBL/GenBank/DDBJ databases">
        <authorList>
            <consortium name="Urmite Genomes"/>
        </authorList>
    </citation>
    <scope>NUCLEOTIDE SEQUENCE [LARGE SCALE GENOMIC DNA]</scope>
    <source>
        <strain evidence="2">IHUMI-27.7</strain>
    </source>
</reference>